<dbReference type="EC" id="2.4.2.8" evidence="16"/>
<keyword evidence="19" id="KW-1185">Reference proteome</keyword>
<dbReference type="Proteomes" id="UP000233425">
    <property type="component" value="Unassembled WGS sequence"/>
</dbReference>
<evidence type="ECO:0000256" key="15">
    <source>
        <dbReference type="ARBA" id="ARBA00049402"/>
    </source>
</evidence>
<dbReference type="InterPro" id="IPR000836">
    <property type="entry name" value="PRTase_dom"/>
</dbReference>
<gene>
    <name evidence="18" type="primary">hpt</name>
    <name evidence="18" type="ORF">RBATCC27255_01034</name>
</gene>
<evidence type="ECO:0000256" key="12">
    <source>
        <dbReference type="ARBA" id="ARBA00022741"/>
    </source>
</evidence>
<evidence type="ECO:0000256" key="1">
    <source>
        <dbReference type="ARBA" id="ARBA00001946"/>
    </source>
</evidence>
<keyword evidence="7 16" id="KW-0963">Cytoplasm</keyword>
<evidence type="ECO:0000256" key="16">
    <source>
        <dbReference type="RuleBase" id="RU364099"/>
    </source>
</evidence>
<dbReference type="Pfam" id="PF00156">
    <property type="entry name" value="Pribosyltran"/>
    <property type="match status" value="1"/>
</dbReference>
<evidence type="ECO:0000256" key="5">
    <source>
        <dbReference type="ARBA" id="ARBA00004676"/>
    </source>
</evidence>
<dbReference type="InterPro" id="IPR050408">
    <property type="entry name" value="HGPRT"/>
</dbReference>
<dbReference type="GO" id="GO:0032264">
    <property type="term" value="P:IMP salvage"/>
    <property type="evidence" value="ECO:0007669"/>
    <property type="project" value="UniProtKB-UniPathway"/>
</dbReference>
<dbReference type="NCBIfam" id="TIGR01203">
    <property type="entry name" value="HGPRTase"/>
    <property type="match status" value="1"/>
</dbReference>
<keyword evidence="10 16" id="KW-0479">Metal-binding</keyword>
<dbReference type="PANTHER" id="PTHR43340:SF1">
    <property type="entry name" value="HYPOXANTHINE PHOSPHORIBOSYLTRANSFERASE"/>
    <property type="match status" value="1"/>
</dbReference>
<keyword evidence="11 16" id="KW-0660">Purine salvage</keyword>
<evidence type="ECO:0000256" key="2">
    <source>
        <dbReference type="ARBA" id="ARBA00002049"/>
    </source>
</evidence>
<evidence type="ECO:0000313" key="18">
    <source>
        <dbReference type="EMBL" id="PKD30587.1"/>
    </source>
</evidence>
<dbReference type="GO" id="GO:0046100">
    <property type="term" value="P:hypoxanthine metabolic process"/>
    <property type="evidence" value="ECO:0007669"/>
    <property type="project" value="TreeGrafter"/>
</dbReference>
<keyword evidence="13 16" id="KW-0460">Magnesium</keyword>
<dbReference type="EMBL" id="NNSR01000046">
    <property type="protein sequence ID" value="PKD30587.1"/>
    <property type="molecule type" value="Genomic_DNA"/>
</dbReference>
<dbReference type="InterPro" id="IPR029057">
    <property type="entry name" value="PRTase-like"/>
</dbReference>
<dbReference type="CDD" id="cd06223">
    <property type="entry name" value="PRTases_typeI"/>
    <property type="match status" value="1"/>
</dbReference>
<evidence type="ECO:0000256" key="9">
    <source>
        <dbReference type="ARBA" id="ARBA00022679"/>
    </source>
</evidence>
<protein>
    <recommendedName>
        <fullName evidence="16">Hypoxanthine phosphoribosyltransferase</fullName>
        <ecNumber evidence="16">2.4.2.8</ecNumber>
    </recommendedName>
</protein>
<dbReference type="GO" id="GO:0004422">
    <property type="term" value="F:hypoxanthine phosphoribosyltransferase activity"/>
    <property type="evidence" value="ECO:0007669"/>
    <property type="project" value="InterPro"/>
</dbReference>
<name>A0A2N0UUE1_9FIRM</name>
<evidence type="ECO:0000256" key="10">
    <source>
        <dbReference type="ARBA" id="ARBA00022723"/>
    </source>
</evidence>
<dbReference type="GO" id="GO:0052657">
    <property type="term" value="F:guanine phosphoribosyltransferase activity"/>
    <property type="evidence" value="ECO:0007669"/>
    <property type="project" value="RHEA"/>
</dbReference>
<comment type="function">
    <text evidence="2">Purine salvage pathway enzyme that catalyzes the transfer of the ribosyl-5-phosphate group from 5-phospho-alpha-D-ribose 1-diphosphate (PRPP) to the N9 position of the 6-oxopurines hypoxanthine and guanine to form the corresponding ribonucleotides IMP (inosine 5'-monophosphate) and GMP (guanosine 5'-monophosphate), with the release of PPi.</text>
</comment>
<comment type="catalytic activity">
    <reaction evidence="15">
        <text>IMP + diphosphate = hypoxanthine + 5-phospho-alpha-D-ribose 1-diphosphate</text>
        <dbReference type="Rhea" id="RHEA:17973"/>
        <dbReference type="ChEBI" id="CHEBI:17368"/>
        <dbReference type="ChEBI" id="CHEBI:33019"/>
        <dbReference type="ChEBI" id="CHEBI:58017"/>
        <dbReference type="ChEBI" id="CHEBI:58053"/>
        <dbReference type="EC" id="2.4.2.8"/>
    </reaction>
    <physiologicalReaction direction="right-to-left" evidence="15">
        <dbReference type="Rhea" id="RHEA:17975"/>
    </physiologicalReaction>
</comment>
<keyword evidence="9 16" id="KW-0808">Transferase</keyword>
<evidence type="ECO:0000256" key="11">
    <source>
        <dbReference type="ARBA" id="ARBA00022726"/>
    </source>
</evidence>
<evidence type="ECO:0000259" key="17">
    <source>
        <dbReference type="Pfam" id="PF00156"/>
    </source>
</evidence>
<comment type="cofactor">
    <cofactor evidence="1 16">
        <name>Mg(2+)</name>
        <dbReference type="ChEBI" id="CHEBI:18420"/>
    </cofactor>
</comment>
<comment type="pathway">
    <text evidence="5">Purine metabolism; GMP biosynthesis via salvage pathway; GMP from guanine: step 1/1.</text>
</comment>
<organism evidence="18 19">
    <name type="scientific">Ruminococcus bromii</name>
    <dbReference type="NCBI Taxonomy" id="40518"/>
    <lineage>
        <taxon>Bacteria</taxon>
        <taxon>Bacillati</taxon>
        <taxon>Bacillota</taxon>
        <taxon>Clostridia</taxon>
        <taxon>Eubacteriales</taxon>
        <taxon>Oscillospiraceae</taxon>
        <taxon>Ruminococcus</taxon>
    </lineage>
</organism>
<evidence type="ECO:0000256" key="6">
    <source>
        <dbReference type="ARBA" id="ARBA00008391"/>
    </source>
</evidence>
<dbReference type="FunFam" id="3.40.50.2020:FF:000006">
    <property type="entry name" value="Hypoxanthine phosphoribosyltransferase"/>
    <property type="match status" value="1"/>
</dbReference>
<dbReference type="GO" id="GO:0006166">
    <property type="term" value="P:purine ribonucleoside salvage"/>
    <property type="evidence" value="ECO:0007669"/>
    <property type="project" value="UniProtKB-KW"/>
</dbReference>
<comment type="similarity">
    <text evidence="6 16">Belongs to the purine/pyrimidine phosphoribosyltransferase family.</text>
</comment>
<evidence type="ECO:0000256" key="13">
    <source>
        <dbReference type="ARBA" id="ARBA00022842"/>
    </source>
</evidence>
<reference evidence="18" key="1">
    <citation type="journal article" date="2018" name="Environ. Microbiol.">
        <title>Sporulation capability and amylosome conservation among diverse human colonic and rumen isolates of the keystone starch-degrader Ruminococcus bromii.</title>
        <authorList>
            <person name="Mukhopadhya I."/>
            <person name="Morais S."/>
            <person name="Laverde-Gomez J."/>
            <person name="Sheridan P.O."/>
            <person name="Walker A.W."/>
            <person name="Kelly W."/>
            <person name="Klieve A.V."/>
            <person name="Ouwerkerk D."/>
            <person name="Duncan S.H."/>
            <person name="Louis P."/>
            <person name="Koropatkin N."/>
            <person name="Cockburn D."/>
            <person name="Kibler R."/>
            <person name="Cooper P.J."/>
            <person name="Sandoval C."/>
            <person name="Crost E."/>
            <person name="Juge N."/>
            <person name="Bayer E.A."/>
            <person name="Flint H.J."/>
        </authorList>
    </citation>
    <scope>NUCLEOTIDE SEQUENCE [LARGE SCALE GENOMIC DNA]</scope>
    <source>
        <strain evidence="18">ATCC 27255</strain>
    </source>
</reference>
<accession>A0A2N0UUE1</accession>
<comment type="caution">
    <text evidence="18">The sequence shown here is derived from an EMBL/GenBank/DDBJ whole genome shotgun (WGS) entry which is preliminary data.</text>
</comment>
<dbReference type="GO" id="GO:0000287">
    <property type="term" value="F:magnesium ion binding"/>
    <property type="evidence" value="ECO:0007669"/>
    <property type="project" value="TreeGrafter"/>
</dbReference>
<evidence type="ECO:0000256" key="3">
    <source>
        <dbReference type="ARBA" id="ARBA00004496"/>
    </source>
</evidence>
<dbReference type="SUPFAM" id="SSF53271">
    <property type="entry name" value="PRTase-like"/>
    <property type="match status" value="1"/>
</dbReference>
<dbReference type="UniPathway" id="UPA00591">
    <property type="reaction ID" value="UER00648"/>
</dbReference>
<dbReference type="Gene3D" id="3.40.50.2020">
    <property type="match status" value="1"/>
</dbReference>
<comment type="pathway">
    <text evidence="4 16">Purine metabolism; IMP biosynthesis via salvage pathway; IMP from hypoxanthine: step 1/1.</text>
</comment>
<dbReference type="PANTHER" id="PTHR43340">
    <property type="entry name" value="HYPOXANTHINE-GUANINE PHOSPHORIBOSYLTRANSFERASE"/>
    <property type="match status" value="1"/>
</dbReference>
<dbReference type="AlphaFoldDB" id="A0A2N0UUE1"/>
<proteinExistence type="inferred from homology"/>
<dbReference type="GO" id="GO:0000166">
    <property type="term" value="F:nucleotide binding"/>
    <property type="evidence" value="ECO:0007669"/>
    <property type="project" value="UniProtKB-KW"/>
</dbReference>
<keyword evidence="8 16" id="KW-0328">Glycosyltransferase</keyword>
<evidence type="ECO:0000313" key="19">
    <source>
        <dbReference type="Proteomes" id="UP000233425"/>
    </source>
</evidence>
<dbReference type="RefSeq" id="WP_101029047.1">
    <property type="nucleotide sequence ID" value="NZ_CABMMZ010000046.1"/>
</dbReference>
<sequence length="178" mass="20029">MHKDIEKILYSEKDIENIVNTIAKQIEKDYNDKDFIMVGLLKGSVAFMVDLMRKVNLDFSIDFIVASSYGSGTVSSGRVNIQKDISQSVEGKDILIVEDIIDSGNTLDFITKYLKAKKAKSVKLCTLFNKPDRRVADIHVDYAGAVIPDEFIVGYGLDYNEKYRNLPYVGVLKPSVYS</sequence>
<evidence type="ECO:0000256" key="4">
    <source>
        <dbReference type="ARBA" id="ARBA00004669"/>
    </source>
</evidence>
<dbReference type="GO" id="GO:0032263">
    <property type="term" value="P:GMP salvage"/>
    <property type="evidence" value="ECO:0007669"/>
    <property type="project" value="TreeGrafter"/>
</dbReference>
<comment type="subcellular location">
    <subcellularLocation>
        <location evidence="3 16">Cytoplasm</location>
    </subcellularLocation>
</comment>
<evidence type="ECO:0000256" key="8">
    <source>
        <dbReference type="ARBA" id="ARBA00022676"/>
    </source>
</evidence>
<comment type="catalytic activity">
    <reaction evidence="14">
        <text>GMP + diphosphate = guanine + 5-phospho-alpha-D-ribose 1-diphosphate</text>
        <dbReference type="Rhea" id="RHEA:25424"/>
        <dbReference type="ChEBI" id="CHEBI:16235"/>
        <dbReference type="ChEBI" id="CHEBI:33019"/>
        <dbReference type="ChEBI" id="CHEBI:58017"/>
        <dbReference type="ChEBI" id="CHEBI:58115"/>
        <dbReference type="EC" id="2.4.2.8"/>
    </reaction>
    <physiologicalReaction direction="right-to-left" evidence="14">
        <dbReference type="Rhea" id="RHEA:25426"/>
    </physiologicalReaction>
</comment>
<evidence type="ECO:0000256" key="7">
    <source>
        <dbReference type="ARBA" id="ARBA00022490"/>
    </source>
</evidence>
<evidence type="ECO:0000256" key="14">
    <source>
        <dbReference type="ARBA" id="ARBA00048811"/>
    </source>
</evidence>
<keyword evidence="12 16" id="KW-0547">Nucleotide-binding</keyword>
<dbReference type="GO" id="GO:0006178">
    <property type="term" value="P:guanine salvage"/>
    <property type="evidence" value="ECO:0007669"/>
    <property type="project" value="TreeGrafter"/>
</dbReference>
<feature type="domain" description="Phosphoribosyltransferase" evidence="17">
    <location>
        <begin position="10"/>
        <end position="159"/>
    </location>
</feature>
<dbReference type="InterPro" id="IPR005904">
    <property type="entry name" value="Hxn_phspho_trans"/>
</dbReference>
<dbReference type="GO" id="GO:0005829">
    <property type="term" value="C:cytosol"/>
    <property type="evidence" value="ECO:0007669"/>
    <property type="project" value="TreeGrafter"/>
</dbReference>